<reference evidence="2" key="1">
    <citation type="submission" date="2016-06" db="EMBL/GenBank/DDBJ databases">
        <authorList>
            <person name="Sutton G."/>
            <person name="Brinkac L."/>
            <person name="Sanka R."/>
            <person name="Adams M."/>
            <person name="Lau E."/>
            <person name="Mehaffy C."/>
            <person name="Tameris M."/>
            <person name="Hatherill M."/>
            <person name="Hanekom W."/>
            <person name="Mahomed H."/>
            <person name="Mcshane H."/>
        </authorList>
    </citation>
    <scope>NUCLEOTIDE SEQUENCE [LARGE SCALE GENOMIC DNA]</scope>
    <source>
        <strain evidence="2">852002-10433_SCH5171157</strain>
    </source>
</reference>
<name>A0A1A0VWI2_MYCPR</name>
<proteinExistence type="predicted"/>
<comment type="caution">
    <text evidence="1">The sequence shown here is derived from an EMBL/GenBank/DDBJ whole genome shotgun (WGS) entry which is preliminary data.</text>
</comment>
<gene>
    <name evidence="1" type="ORF">A5779_32675</name>
</gene>
<sequence length="185" mass="20105">MSHTYRLAAQLQALAIDNVELRVFGTHRIASPQAGLITTARHRLRDGQHDVLVVARDDATHVLASAVASTPINGGVIDSHIAQFRSAGLLWKRAITPPAHWWQRSTANPAQSETVPRNRIGFTAAGTAEYFLNHDWVAGRDPHNAHWSLSSWTPARGLHVLLANVDIDAATRHAVTVETQAASVA</sequence>
<evidence type="ECO:0000313" key="2">
    <source>
        <dbReference type="Proteomes" id="UP000094008"/>
    </source>
</evidence>
<dbReference type="Proteomes" id="UP000094008">
    <property type="component" value="Unassembled WGS sequence"/>
</dbReference>
<protein>
    <submittedName>
        <fullName evidence="1">Uncharacterized protein</fullName>
    </submittedName>
</protein>
<dbReference type="EMBL" id="LZSY01000120">
    <property type="protein sequence ID" value="OBB87554.1"/>
    <property type="molecule type" value="Genomic_DNA"/>
</dbReference>
<organism evidence="1 2">
    <name type="scientific">Mycolicibacterium peregrinum</name>
    <name type="common">Mycobacterium peregrinum</name>
    <dbReference type="NCBI Taxonomy" id="43304"/>
    <lineage>
        <taxon>Bacteria</taxon>
        <taxon>Bacillati</taxon>
        <taxon>Actinomycetota</taxon>
        <taxon>Actinomycetes</taxon>
        <taxon>Mycobacteriales</taxon>
        <taxon>Mycobacteriaceae</taxon>
        <taxon>Mycolicibacterium</taxon>
    </lineage>
</organism>
<evidence type="ECO:0000313" key="1">
    <source>
        <dbReference type="EMBL" id="OBB87554.1"/>
    </source>
</evidence>
<accession>A0A1A0VWI2</accession>
<dbReference type="OrthoDB" id="4633073at2"/>
<dbReference type="RefSeq" id="WP_064884999.1">
    <property type="nucleotide sequence ID" value="NZ_LZSY01000120.1"/>
</dbReference>
<dbReference type="AlphaFoldDB" id="A0A1A0VWI2"/>